<evidence type="ECO:0000313" key="4">
    <source>
        <dbReference type="Proteomes" id="UP000186112"/>
    </source>
</evidence>
<dbReference type="Pfam" id="PF03354">
    <property type="entry name" value="TerL_ATPase"/>
    <property type="match status" value="1"/>
</dbReference>
<dbReference type="InterPro" id="IPR005021">
    <property type="entry name" value="Terminase_largesu-like"/>
</dbReference>
<dbReference type="OrthoDB" id="9760250at2"/>
<dbReference type="Proteomes" id="UP000186112">
    <property type="component" value="Unassembled WGS sequence"/>
</dbReference>
<dbReference type="EMBL" id="LTDM01000029">
    <property type="protein sequence ID" value="OLS02416.1"/>
    <property type="molecule type" value="Genomic_DNA"/>
</dbReference>
<comment type="caution">
    <text evidence="3">The sequence shown here is derived from an EMBL/GenBank/DDBJ whole genome shotgun (WGS) entry which is preliminary data.</text>
</comment>
<dbReference type="RefSeq" id="WP_075726899.1">
    <property type="nucleotide sequence ID" value="NZ_LTDM01000029.1"/>
</dbReference>
<organism evidence="3 4">
    <name type="scientific">Tissierella creatinophila DSM 6911</name>
    <dbReference type="NCBI Taxonomy" id="1123403"/>
    <lineage>
        <taxon>Bacteria</taxon>
        <taxon>Bacillati</taxon>
        <taxon>Bacillota</taxon>
        <taxon>Tissierellia</taxon>
        <taxon>Tissierellales</taxon>
        <taxon>Tissierellaceae</taxon>
        <taxon>Tissierella</taxon>
    </lineage>
</organism>
<dbReference type="Pfam" id="PF20441">
    <property type="entry name" value="TerL_nuclease"/>
    <property type="match status" value="1"/>
</dbReference>
<keyword evidence="4" id="KW-1185">Reference proteome</keyword>
<dbReference type="InterPro" id="IPR046462">
    <property type="entry name" value="TerL_nuclease"/>
</dbReference>
<dbReference type="PANTHER" id="PTHR41287">
    <property type="match status" value="1"/>
</dbReference>
<dbReference type="InterPro" id="IPR027417">
    <property type="entry name" value="P-loop_NTPase"/>
</dbReference>
<gene>
    <name evidence="3" type="ORF">TICRE_16050</name>
</gene>
<dbReference type="Gene3D" id="3.30.420.240">
    <property type="match status" value="1"/>
</dbReference>
<evidence type="ECO:0000259" key="2">
    <source>
        <dbReference type="Pfam" id="PF20441"/>
    </source>
</evidence>
<proteinExistence type="predicted"/>
<evidence type="ECO:0000259" key="1">
    <source>
        <dbReference type="Pfam" id="PF03354"/>
    </source>
</evidence>
<dbReference type="InterPro" id="IPR046461">
    <property type="entry name" value="TerL_ATPase"/>
</dbReference>
<accession>A0A1U7M553</accession>
<sequence>MILFDKAKEYANDVVSGKEQTSKEVRKQCKWFLEDIGKQKKNDYSYYLSEEHLEVVEGILKLLNFATGLNVVGKSVLEGLANFQAFFLCNIFGWRFKEEPSKFRYRDITLFIPRKNAKTFIAAITFIILMLTEDDYSEFYSICLDRELAGLVKKAMIQIIQTSPAIENHFKTSETLSGKITCKLTNSFYQARTAESGRNNGIMPSAYIADEIGNFKDYKNINAMKSGQLSVRNPLRINLTTAYAEDKSIMLEELDYLRKIYNELIVEERTFSLLYYADKENLWTDEGIYQANPLRIEENYQEIKDNRDKALEKQGEREEYLCKHMNHFLPSNSGEEFIKIEDLRKCKVDEFNWEGREVWLGLDLAQTTDNCGLAMVTEDNGTVIADVKAFIPSDRIEEKSKIEKEDYRYHIKKKTCYACGDLVVDYNFIEQVIMEIESKYKVIVMGIGYDRYNALSTAQKLEQEGYVTVEIKQHSSVLHPATKLLRELILSKKFRYIDNRLLEVNFQNAKIVEDNNKNIYVNKKRSTGKVDMVVSLINAMYMLEQDLLFGNDGFAVQVV</sequence>
<dbReference type="AlphaFoldDB" id="A0A1U7M553"/>
<reference evidence="3 4" key="1">
    <citation type="submission" date="2016-02" db="EMBL/GenBank/DDBJ databases">
        <title>Genome sequence of Tissierella creatinophila DSM 6911.</title>
        <authorList>
            <person name="Poehlein A."/>
            <person name="Daniel R."/>
        </authorList>
    </citation>
    <scope>NUCLEOTIDE SEQUENCE [LARGE SCALE GENOMIC DNA]</scope>
    <source>
        <strain evidence="3 4">DSM 6911</strain>
    </source>
</reference>
<dbReference type="GO" id="GO:0004519">
    <property type="term" value="F:endonuclease activity"/>
    <property type="evidence" value="ECO:0007669"/>
    <property type="project" value="InterPro"/>
</dbReference>
<protein>
    <submittedName>
        <fullName evidence="3">Phage terminase</fullName>
    </submittedName>
</protein>
<evidence type="ECO:0000313" key="3">
    <source>
        <dbReference type="EMBL" id="OLS02416.1"/>
    </source>
</evidence>
<feature type="domain" description="Terminase large subunit-like ATPase" evidence="1">
    <location>
        <begin position="83"/>
        <end position="258"/>
    </location>
</feature>
<feature type="domain" description="Terminase large subunit-like endonuclease" evidence="2">
    <location>
        <begin position="275"/>
        <end position="542"/>
    </location>
</feature>
<name>A0A1U7M553_TISCR</name>
<dbReference type="Gene3D" id="3.40.50.300">
    <property type="entry name" value="P-loop containing nucleotide triphosphate hydrolases"/>
    <property type="match status" value="1"/>
</dbReference>
<dbReference type="PANTHER" id="PTHR41287:SF1">
    <property type="entry name" value="PROTEIN YMFN"/>
    <property type="match status" value="1"/>
</dbReference>